<dbReference type="EC" id="2.1.1.63" evidence="8"/>
<dbReference type="EMBL" id="JBHTKJ010000008">
    <property type="protein sequence ID" value="MFD1037598.1"/>
    <property type="molecule type" value="Genomic_DNA"/>
</dbReference>
<evidence type="ECO:0000259" key="10">
    <source>
        <dbReference type="Pfam" id="PF02870"/>
    </source>
</evidence>
<comment type="miscellaneous">
    <text evidence="8">This enzyme catalyzes only one turnover and therefore is not strictly catalytic. According to one definition, an enzyme is a biocatalyst that acts repeatedly and over many reaction cycles.</text>
</comment>
<dbReference type="Proteomes" id="UP001597040">
    <property type="component" value="Unassembled WGS sequence"/>
</dbReference>
<keyword evidence="5 8" id="KW-0227">DNA damage</keyword>
<evidence type="ECO:0000256" key="1">
    <source>
        <dbReference type="ARBA" id="ARBA00001286"/>
    </source>
</evidence>
<dbReference type="Gene3D" id="1.10.10.10">
    <property type="entry name" value="Winged helix-like DNA-binding domain superfamily/Winged helix DNA-binding domain"/>
    <property type="match status" value="1"/>
</dbReference>
<comment type="catalytic activity">
    <reaction evidence="1 8">
        <text>a 4-O-methyl-thymidine in DNA + L-cysteinyl-[protein] = a thymidine in DNA + S-methyl-L-cysteinyl-[protein]</text>
        <dbReference type="Rhea" id="RHEA:53428"/>
        <dbReference type="Rhea" id="RHEA-COMP:10131"/>
        <dbReference type="Rhea" id="RHEA-COMP:10132"/>
        <dbReference type="Rhea" id="RHEA-COMP:13555"/>
        <dbReference type="Rhea" id="RHEA-COMP:13556"/>
        <dbReference type="ChEBI" id="CHEBI:29950"/>
        <dbReference type="ChEBI" id="CHEBI:82612"/>
        <dbReference type="ChEBI" id="CHEBI:137386"/>
        <dbReference type="ChEBI" id="CHEBI:137387"/>
        <dbReference type="EC" id="2.1.1.63"/>
    </reaction>
</comment>
<evidence type="ECO:0000256" key="7">
    <source>
        <dbReference type="ARBA" id="ARBA00049348"/>
    </source>
</evidence>
<dbReference type="InterPro" id="IPR036217">
    <property type="entry name" value="MethylDNA_cys_MeTrfase_DNAb"/>
</dbReference>
<keyword evidence="4 8" id="KW-0808">Transferase</keyword>
<evidence type="ECO:0000256" key="6">
    <source>
        <dbReference type="ARBA" id="ARBA00023204"/>
    </source>
</evidence>
<feature type="active site" description="Nucleophile; methyl group acceptor" evidence="8">
    <location>
        <position position="142"/>
    </location>
</feature>
<keyword evidence="2 8" id="KW-0963">Cytoplasm</keyword>
<dbReference type="InterPro" id="IPR036388">
    <property type="entry name" value="WH-like_DNA-bd_sf"/>
</dbReference>
<name>A0ABW3LGS9_9BACI</name>
<dbReference type="RefSeq" id="WP_390359816.1">
    <property type="nucleotide sequence ID" value="NZ_JBHTKJ010000008.1"/>
</dbReference>
<comment type="caution">
    <text evidence="11">The sequence shown here is derived from an EMBL/GenBank/DDBJ whole genome shotgun (WGS) entry which is preliminary data.</text>
</comment>
<dbReference type="Pfam" id="PF02870">
    <property type="entry name" value="Methyltransf_1N"/>
    <property type="match status" value="1"/>
</dbReference>
<dbReference type="InterPro" id="IPR036631">
    <property type="entry name" value="MGMT_N_sf"/>
</dbReference>
<dbReference type="PANTHER" id="PTHR10815">
    <property type="entry name" value="METHYLATED-DNA--PROTEIN-CYSTEINE METHYLTRANSFERASE"/>
    <property type="match status" value="1"/>
</dbReference>
<dbReference type="Pfam" id="PF01035">
    <property type="entry name" value="DNA_binding_1"/>
    <property type="match status" value="1"/>
</dbReference>
<comment type="subcellular location">
    <subcellularLocation>
        <location evidence="8">Cytoplasm</location>
    </subcellularLocation>
</comment>
<protein>
    <recommendedName>
        <fullName evidence="8">Methylated-DNA--protein-cysteine methyltransferase</fullName>
        <ecNumber evidence="8">2.1.1.63</ecNumber>
    </recommendedName>
    <alternativeName>
        <fullName evidence="8">6-O-methylguanine-DNA methyltransferase</fullName>
        <shortName evidence="8">MGMT</shortName>
    </alternativeName>
    <alternativeName>
        <fullName evidence="8">O-6-methylguanine-DNA-alkyltransferase</fullName>
    </alternativeName>
</protein>
<dbReference type="PANTHER" id="PTHR10815:SF13">
    <property type="entry name" value="METHYLATED-DNA--PROTEIN-CYSTEINE METHYLTRANSFERASE"/>
    <property type="match status" value="1"/>
</dbReference>
<keyword evidence="6 8" id="KW-0234">DNA repair</keyword>
<keyword evidence="3 8" id="KW-0489">Methyltransferase</keyword>
<evidence type="ECO:0000256" key="2">
    <source>
        <dbReference type="ARBA" id="ARBA00022490"/>
    </source>
</evidence>
<dbReference type="InterPro" id="IPR001497">
    <property type="entry name" value="MethylDNA_cys_MeTrfase_AS"/>
</dbReference>
<dbReference type="GO" id="GO:0032259">
    <property type="term" value="P:methylation"/>
    <property type="evidence" value="ECO:0007669"/>
    <property type="project" value="UniProtKB-KW"/>
</dbReference>
<dbReference type="InterPro" id="IPR014048">
    <property type="entry name" value="MethylDNA_cys_MeTrfase_DNA-bd"/>
</dbReference>
<feature type="domain" description="Methylguanine DNA methyltransferase ribonuclease-like" evidence="10">
    <location>
        <begin position="6"/>
        <end position="84"/>
    </location>
</feature>
<organism evidence="11 12">
    <name type="scientific">Virgibacillus byunsanensis</name>
    <dbReference type="NCBI Taxonomy" id="570945"/>
    <lineage>
        <taxon>Bacteria</taxon>
        <taxon>Bacillati</taxon>
        <taxon>Bacillota</taxon>
        <taxon>Bacilli</taxon>
        <taxon>Bacillales</taxon>
        <taxon>Bacillaceae</taxon>
        <taxon>Virgibacillus</taxon>
    </lineage>
</organism>
<evidence type="ECO:0000256" key="8">
    <source>
        <dbReference type="HAMAP-Rule" id="MF_00772"/>
    </source>
</evidence>
<sequence length="171" mass="19154">MGKVTLYYDEMDSPIGTLLLVSDGEKVVRIEFGALANLTDKTKKWLGTHFGEPIFVQHPEKVRQAKDELMEYFAGKRKEFTVDFSYHGTPFQKKVWQALFRKIPYGETKTYKDIAVAAGNPKAVRAVGGAVNRNPFSIVVPCHRVIGTNGKMVGYGGGLDKKEYLLDHEAK</sequence>
<dbReference type="Gene3D" id="3.30.160.70">
    <property type="entry name" value="Methylated DNA-protein cysteine methyltransferase domain"/>
    <property type="match status" value="1"/>
</dbReference>
<dbReference type="InterPro" id="IPR023546">
    <property type="entry name" value="MGMT"/>
</dbReference>
<evidence type="ECO:0000256" key="3">
    <source>
        <dbReference type="ARBA" id="ARBA00022603"/>
    </source>
</evidence>
<evidence type="ECO:0000259" key="9">
    <source>
        <dbReference type="Pfam" id="PF01035"/>
    </source>
</evidence>
<evidence type="ECO:0000256" key="5">
    <source>
        <dbReference type="ARBA" id="ARBA00022763"/>
    </source>
</evidence>
<dbReference type="SUPFAM" id="SSF53155">
    <property type="entry name" value="Methylated DNA-protein cysteine methyltransferase domain"/>
    <property type="match status" value="1"/>
</dbReference>
<comment type="similarity">
    <text evidence="8">Belongs to the MGMT family.</text>
</comment>
<accession>A0ABW3LGS9</accession>
<feature type="domain" description="Methylated-DNA-[protein]-cysteine S-methyltransferase DNA binding" evidence="9">
    <location>
        <begin position="90"/>
        <end position="170"/>
    </location>
</feature>
<dbReference type="SUPFAM" id="SSF46767">
    <property type="entry name" value="Methylated DNA-protein cysteine methyltransferase, C-terminal domain"/>
    <property type="match status" value="1"/>
</dbReference>
<comment type="function">
    <text evidence="8">Involved in the cellular defense against the biological effects of O6-methylguanine (O6-MeG) and O4-methylthymine (O4-MeT) in DNA. Repairs the methylated nucleobase in DNA by stoichiometrically transferring the methyl group to a cysteine residue in the enzyme. This is a suicide reaction: the enzyme is irreversibly inactivated.</text>
</comment>
<gene>
    <name evidence="11" type="ORF">ACFQ3N_04055</name>
</gene>
<dbReference type="GO" id="GO:0003908">
    <property type="term" value="F:methylated-DNA-[protein]-cysteine S-methyltransferase activity"/>
    <property type="evidence" value="ECO:0007669"/>
    <property type="project" value="UniProtKB-EC"/>
</dbReference>
<evidence type="ECO:0000313" key="11">
    <source>
        <dbReference type="EMBL" id="MFD1037598.1"/>
    </source>
</evidence>
<dbReference type="PROSITE" id="PS00374">
    <property type="entry name" value="MGMT"/>
    <property type="match status" value="1"/>
</dbReference>
<comment type="catalytic activity">
    <reaction evidence="7 8">
        <text>a 6-O-methyl-2'-deoxyguanosine in DNA + L-cysteinyl-[protein] = S-methyl-L-cysteinyl-[protein] + a 2'-deoxyguanosine in DNA</text>
        <dbReference type="Rhea" id="RHEA:24000"/>
        <dbReference type="Rhea" id="RHEA-COMP:10131"/>
        <dbReference type="Rhea" id="RHEA-COMP:10132"/>
        <dbReference type="Rhea" id="RHEA-COMP:11367"/>
        <dbReference type="Rhea" id="RHEA-COMP:11368"/>
        <dbReference type="ChEBI" id="CHEBI:29950"/>
        <dbReference type="ChEBI" id="CHEBI:82612"/>
        <dbReference type="ChEBI" id="CHEBI:85445"/>
        <dbReference type="ChEBI" id="CHEBI:85448"/>
        <dbReference type="EC" id="2.1.1.63"/>
    </reaction>
</comment>
<evidence type="ECO:0000256" key="4">
    <source>
        <dbReference type="ARBA" id="ARBA00022679"/>
    </source>
</evidence>
<evidence type="ECO:0000313" key="12">
    <source>
        <dbReference type="Proteomes" id="UP001597040"/>
    </source>
</evidence>
<dbReference type="NCBIfam" id="TIGR00589">
    <property type="entry name" value="ogt"/>
    <property type="match status" value="1"/>
</dbReference>
<reference evidence="12" key="1">
    <citation type="journal article" date="2019" name="Int. J. Syst. Evol. Microbiol.">
        <title>The Global Catalogue of Microorganisms (GCM) 10K type strain sequencing project: providing services to taxonomists for standard genome sequencing and annotation.</title>
        <authorList>
            <consortium name="The Broad Institute Genomics Platform"/>
            <consortium name="The Broad Institute Genome Sequencing Center for Infectious Disease"/>
            <person name="Wu L."/>
            <person name="Ma J."/>
        </authorList>
    </citation>
    <scope>NUCLEOTIDE SEQUENCE [LARGE SCALE GENOMIC DNA]</scope>
    <source>
        <strain evidence="12">CCUG 56754</strain>
    </source>
</reference>
<dbReference type="CDD" id="cd06445">
    <property type="entry name" value="ATase"/>
    <property type="match status" value="1"/>
</dbReference>
<keyword evidence="12" id="KW-1185">Reference proteome</keyword>
<dbReference type="HAMAP" id="MF_00772">
    <property type="entry name" value="OGT"/>
    <property type="match status" value="1"/>
</dbReference>
<proteinExistence type="inferred from homology"/>
<dbReference type="InterPro" id="IPR008332">
    <property type="entry name" value="MethylG_MeTrfase_N"/>
</dbReference>